<evidence type="ECO:0000256" key="3">
    <source>
        <dbReference type="ARBA" id="ARBA00023082"/>
    </source>
</evidence>
<dbReference type="RefSeq" id="WP_054774755.1">
    <property type="nucleotide sequence ID" value="NZ_AP019782.1"/>
</dbReference>
<dbReference type="Gene3D" id="1.10.10.10">
    <property type="entry name" value="Winged helix-like DNA-binding domain superfamily/Winged helix DNA-binding domain"/>
    <property type="match status" value="1"/>
</dbReference>
<dbReference type="Pfam" id="PF08281">
    <property type="entry name" value="Sigma70_r4_2"/>
    <property type="match status" value="1"/>
</dbReference>
<evidence type="ECO:0000313" key="9">
    <source>
        <dbReference type="EMBL" id="BBL70808.1"/>
    </source>
</evidence>
<evidence type="ECO:0000313" key="10">
    <source>
        <dbReference type="Proteomes" id="UP000824988"/>
    </source>
</evidence>
<dbReference type="SUPFAM" id="SSF88659">
    <property type="entry name" value="Sigma3 and sigma4 domains of RNA polymerase sigma factors"/>
    <property type="match status" value="1"/>
</dbReference>
<comment type="similarity">
    <text evidence="1 6">Belongs to the sigma-70 factor family. ECF subfamily.</text>
</comment>
<keyword evidence="5 6" id="KW-0804">Transcription</keyword>
<dbReference type="GO" id="GO:0016987">
    <property type="term" value="F:sigma factor activity"/>
    <property type="evidence" value="ECO:0007669"/>
    <property type="project" value="UniProtKB-KW"/>
</dbReference>
<keyword evidence="10" id="KW-1185">Reference proteome</keyword>
<protein>
    <recommendedName>
        <fullName evidence="6">RNA polymerase sigma factor</fullName>
    </recommendedName>
</protein>
<dbReference type="InterPro" id="IPR036388">
    <property type="entry name" value="WH-like_DNA-bd_sf"/>
</dbReference>
<dbReference type="SUPFAM" id="SSF88946">
    <property type="entry name" value="Sigma2 domain of RNA polymerase sigma factors"/>
    <property type="match status" value="1"/>
</dbReference>
<name>A0A8D4VMC4_9GAMM</name>
<dbReference type="PANTHER" id="PTHR43133">
    <property type="entry name" value="RNA POLYMERASE ECF-TYPE SIGMA FACTO"/>
    <property type="match status" value="1"/>
</dbReference>
<dbReference type="InterPro" id="IPR013249">
    <property type="entry name" value="RNA_pol_sigma70_r4_t2"/>
</dbReference>
<accession>A0A8D4VMC4</accession>
<keyword evidence="3 6" id="KW-0731">Sigma factor</keyword>
<dbReference type="EMBL" id="AP019782">
    <property type="protein sequence ID" value="BBL70808.1"/>
    <property type="molecule type" value="Genomic_DNA"/>
</dbReference>
<evidence type="ECO:0000259" key="8">
    <source>
        <dbReference type="Pfam" id="PF08281"/>
    </source>
</evidence>
<dbReference type="InterPro" id="IPR007627">
    <property type="entry name" value="RNA_pol_sigma70_r2"/>
</dbReference>
<organism evidence="9 10">
    <name type="scientific">Methylogaea oryzae</name>
    <dbReference type="NCBI Taxonomy" id="1295382"/>
    <lineage>
        <taxon>Bacteria</taxon>
        <taxon>Pseudomonadati</taxon>
        <taxon>Pseudomonadota</taxon>
        <taxon>Gammaproteobacteria</taxon>
        <taxon>Methylococcales</taxon>
        <taxon>Methylococcaceae</taxon>
        <taxon>Methylogaea</taxon>
    </lineage>
</organism>
<dbReference type="AlphaFoldDB" id="A0A8D4VMC4"/>
<dbReference type="InterPro" id="IPR013325">
    <property type="entry name" value="RNA_pol_sigma_r2"/>
</dbReference>
<feature type="domain" description="RNA polymerase sigma factor 70 region 4 type 2" evidence="8">
    <location>
        <begin position="130"/>
        <end position="181"/>
    </location>
</feature>
<dbReference type="NCBIfam" id="TIGR02937">
    <property type="entry name" value="sigma70-ECF"/>
    <property type="match status" value="1"/>
</dbReference>
<dbReference type="Proteomes" id="UP000824988">
    <property type="component" value="Chromosome"/>
</dbReference>
<dbReference type="GO" id="GO:0006352">
    <property type="term" value="P:DNA-templated transcription initiation"/>
    <property type="evidence" value="ECO:0007669"/>
    <property type="project" value="InterPro"/>
</dbReference>
<keyword evidence="4 6" id="KW-0238">DNA-binding</keyword>
<evidence type="ECO:0000256" key="4">
    <source>
        <dbReference type="ARBA" id="ARBA00023125"/>
    </source>
</evidence>
<evidence type="ECO:0000256" key="2">
    <source>
        <dbReference type="ARBA" id="ARBA00023015"/>
    </source>
</evidence>
<dbReference type="Pfam" id="PF04542">
    <property type="entry name" value="Sigma70_r2"/>
    <property type="match status" value="1"/>
</dbReference>
<dbReference type="InterPro" id="IPR014284">
    <property type="entry name" value="RNA_pol_sigma-70_dom"/>
</dbReference>
<keyword evidence="2 6" id="KW-0805">Transcription regulation</keyword>
<evidence type="ECO:0000256" key="1">
    <source>
        <dbReference type="ARBA" id="ARBA00010641"/>
    </source>
</evidence>
<evidence type="ECO:0000259" key="7">
    <source>
        <dbReference type="Pfam" id="PF04542"/>
    </source>
</evidence>
<dbReference type="PANTHER" id="PTHR43133:SF8">
    <property type="entry name" value="RNA POLYMERASE SIGMA FACTOR HI_1459-RELATED"/>
    <property type="match status" value="1"/>
</dbReference>
<evidence type="ECO:0000256" key="5">
    <source>
        <dbReference type="ARBA" id="ARBA00023163"/>
    </source>
</evidence>
<dbReference type="InterPro" id="IPR039425">
    <property type="entry name" value="RNA_pol_sigma-70-like"/>
</dbReference>
<dbReference type="InterPro" id="IPR013324">
    <property type="entry name" value="RNA_pol_sigma_r3/r4-like"/>
</dbReference>
<gene>
    <name evidence="9" type="ORF">MoryE10_14140</name>
</gene>
<dbReference type="PROSITE" id="PS01063">
    <property type="entry name" value="SIGMA70_ECF"/>
    <property type="match status" value="1"/>
</dbReference>
<dbReference type="Gene3D" id="1.10.1740.10">
    <property type="match status" value="1"/>
</dbReference>
<reference evidence="9" key="1">
    <citation type="submission" date="2019-06" db="EMBL/GenBank/DDBJ databases">
        <title>Complete genome sequence of Methylogaea oryzae strain JCM16910.</title>
        <authorList>
            <person name="Asakawa S."/>
        </authorList>
    </citation>
    <scope>NUCLEOTIDE SEQUENCE</scope>
    <source>
        <strain evidence="9">E10</strain>
    </source>
</reference>
<evidence type="ECO:0000256" key="6">
    <source>
        <dbReference type="RuleBase" id="RU000716"/>
    </source>
</evidence>
<dbReference type="KEGG" id="moz:MoryE10_14140"/>
<proteinExistence type="inferred from homology"/>
<feature type="domain" description="RNA polymerase sigma-70 region 2" evidence="7">
    <location>
        <begin position="31"/>
        <end position="97"/>
    </location>
</feature>
<dbReference type="GO" id="GO:0003677">
    <property type="term" value="F:DNA binding"/>
    <property type="evidence" value="ECO:0007669"/>
    <property type="project" value="UniProtKB-KW"/>
</dbReference>
<dbReference type="InterPro" id="IPR000838">
    <property type="entry name" value="RNA_pol_sigma70_ECF_CS"/>
</dbReference>
<sequence length="191" mass="21103">MLHAQPAEATATDEKLMGQVAQGDRAAYAQLVSRHVNRAYALARRIGSRPAEAEEVAQEAFLRVWTHATQWSEDKGRFSAWLSRIVTNLCIDRMRRSEHAAVAWEEAAEAVADPSVDLESDLHRRQLAQQVAAEVARLPDRQRMALSLCHYGGVSNADAADILGVSVGAVEALLVRARRTLAQRLQSLNRL</sequence>